<keyword evidence="3" id="KW-1185">Reference proteome</keyword>
<feature type="compositionally biased region" description="Acidic residues" evidence="1">
    <location>
        <begin position="271"/>
        <end position="283"/>
    </location>
</feature>
<organism evidence="2 3">
    <name type="scientific">Allacma fusca</name>
    <dbReference type="NCBI Taxonomy" id="39272"/>
    <lineage>
        <taxon>Eukaryota</taxon>
        <taxon>Metazoa</taxon>
        <taxon>Ecdysozoa</taxon>
        <taxon>Arthropoda</taxon>
        <taxon>Hexapoda</taxon>
        <taxon>Collembola</taxon>
        <taxon>Symphypleona</taxon>
        <taxon>Sminthuridae</taxon>
        <taxon>Allacma</taxon>
    </lineage>
</organism>
<feature type="compositionally biased region" description="Basic and acidic residues" evidence="1">
    <location>
        <begin position="259"/>
        <end position="270"/>
    </location>
</feature>
<evidence type="ECO:0000313" key="3">
    <source>
        <dbReference type="Proteomes" id="UP000708208"/>
    </source>
</evidence>
<accession>A0A8J2KUA2</accession>
<dbReference type="AlphaFoldDB" id="A0A8J2KUA2"/>
<feature type="non-terminal residue" evidence="2">
    <location>
        <position position="283"/>
    </location>
</feature>
<feature type="region of interest" description="Disordered" evidence="1">
    <location>
        <begin position="199"/>
        <end position="283"/>
    </location>
</feature>
<reference evidence="2" key="1">
    <citation type="submission" date="2021-06" db="EMBL/GenBank/DDBJ databases">
        <authorList>
            <person name="Hodson N. C."/>
            <person name="Mongue J. A."/>
            <person name="Jaron S. K."/>
        </authorList>
    </citation>
    <scope>NUCLEOTIDE SEQUENCE</scope>
</reference>
<feature type="compositionally biased region" description="Acidic residues" evidence="1">
    <location>
        <begin position="248"/>
        <end position="258"/>
    </location>
</feature>
<evidence type="ECO:0000313" key="2">
    <source>
        <dbReference type="EMBL" id="CAG7731741.1"/>
    </source>
</evidence>
<feature type="compositionally biased region" description="Acidic residues" evidence="1">
    <location>
        <begin position="226"/>
        <end position="238"/>
    </location>
</feature>
<comment type="caution">
    <text evidence="2">The sequence shown here is derived from an EMBL/GenBank/DDBJ whole genome shotgun (WGS) entry which is preliminary data.</text>
</comment>
<proteinExistence type="predicted"/>
<gene>
    <name evidence="2" type="ORF">AFUS01_LOCUS20315</name>
</gene>
<evidence type="ECO:0000256" key="1">
    <source>
        <dbReference type="SAM" id="MobiDB-lite"/>
    </source>
</evidence>
<dbReference type="EMBL" id="CAJVCH010219071">
    <property type="protein sequence ID" value="CAG7731741.1"/>
    <property type="molecule type" value="Genomic_DNA"/>
</dbReference>
<dbReference type="Proteomes" id="UP000708208">
    <property type="component" value="Unassembled WGS sequence"/>
</dbReference>
<sequence>FTILSISVVWITAPKSNQECRHHCDRCWNTGNCRGFPKWKGNEPPCDAEWVGSVCRCHVKCPYMGRQCVPLNVCKEVVRGKLKPQPFSDTTVAPKNKVLRILLGFNIPDDVHVGAEISSDADLRPDRIPRIQNAPQDPETLPAPDEVNLVRRSGENAPQDPDTLSAPDELALVRRSDEIAAQVPETLSAPDEIAVVRRSDETDAQVPDTLSAPDELTLARRSDNNIADEPETLSEPEENTQVRRSDDNIADEPETLSDPEEKIVVRRSNEESDEKEEEVEYEF</sequence>
<protein>
    <submittedName>
        <fullName evidence="2">Uncharacterized protein</fullName>
    </submittedName>
</protein>
<name>A0A8J2KUA2_9HEXA</name>
<feature type="region of interest" description="Disordered" evidence="1">
    <location>
        <begin position="124"/>
        <end position="144"/>
    </location>
</feature>